<dbReference type="EMBL" id="JABBWK010000063">
    <property type="protein sequence ID" value="KAG1895731.1"/>
    <property type="molecule type" value="Genomic_DNA"/>
</dbReference>
<keyword evidence="2" id="KW-1185">Reference proteome</keyword>
<proteinExistence type="predicted"/>
<accession>A0AAD4DX40</accession>
<organism evidence="1 2">
    <name type="scientific">Suillus fuscotomentosus</name>
    <dbReference type="NCBI Taxonomy" id="1912939"/>
    <lineage>
        <taxon>Eukaryota</taxon>
        <taxon>Fungi</taxon>
        <taxon>Dikarya</taxon>
        <taxon>Basidiomycota</taxon>
        <taxon>Agaricomycotina</taxon>
        <taxon>Agaricomycetes</taxon>
        <taxon>Agaricomycetidae</taxon>
        <taxon>Boletales</taxon>
        <taxon>Suillineae</taxon>
        <taxon>Suillaceae</taxon>
        <taxon>Suillus</taxon>
    </lineage>
</organism>
<evidence type="ECO:0000313" key="1">
    <source>
        <dbReference type="EMBL" id="KAG1895731.1"/>
    </source>
</evidence>
<name>A0AAD4DX40_9AGAM</name>
<evidence type="ECO:0000313" key="2">
    <source>
        <dbReference type="Proteomes" id="UP001195769"/>
    </source>
</evidence>
<sequence length="133" mass="14974">MPNLIVVPQFSVWIIEHNDQLEGTDDGDDPEEVEDLEKTAQGEHTVAEGMQVLDNNINDEDHEPEVGEGDISFRSTLLKKDARSVLMDFTIVHLTAVSQPEEKYISLWRVTNNCSKCLPSCGSEKVCEQESER</sequence>
<comment type="caution">
    <text evidence="1">The sequence shown here is derived from an EMBL/GenBank/DDBJ whole genome shotgun (WGS) entry which is preliminary data.</text>
</comment>
<dbReference type="Proteomes" id="UP001195769">
    <property type="component" value="Unassembled WGS sequence"/>
</dbReference>
<dbReference type="AlphaFoldDB" id="A0AAD4DX40"/>
<dbReference type="GeneID" id="64662149"/>
<reference evidence="1" key="1">
    <citation type="journal article" date="2020" name="New Phytol.">
        <title>Comparative genomics reveals dynamic genome evolution in host specialist ectomycorrhizal fungi.</title>
        <authorList>
            <person name="Lofgren L.A."/>
            <person name="Nguyen N.H."/>
            <person name="Vilgalys R."/>
            <person name="Ruytinx J."/>
            <person name="Liao H.L."/>
            <person name="Branco S."/>
            <person name="Kuo A."/>
            <person name="LaButti K."/>
            <person name="Lipzen A."/>
            <person name="Andreopoulos W."/>
            <person name="Pangilinan J."/>
            <person name="Riley R."/>
            <person name="Hundley H."/>
            <person name="Na H."/>
            <person name="Barry K."/>
            <person name="Grigoriev I.V."/>
            <person name="Stajich J.E."/>
            <person name="Kennedy P.G."/>
        </authorList>
    </citation>
    <scope>NUCLEOTIDE SEQUENCE</scope>
    <source>
        <strain evidence="1">FC203</strain>
    </source>
</reference>
<protein>
    <submittedName>
        <fullName evidence="1">Uncharacterized protein</fullName>
    </submittedName>
</protein>
<gene>
    <name evidence="1" type="ORF">F5891DRAFT_1193916</name>
</gene>
<dbReference type="RefSeq" id="XP_041221307.1">
    <property type="nucleotide sequence ID" value="XM_041367851.1"/>
</dbReference>